<dbReference type="Pfam" id="PF20684">
    <property type="entry name" value="Fung_rhodopsin"/>
    <property type="match status" value="1"/>
</dbReference>
<dbReference type="OrthoDB" id="4329349at2759"/>
<dbReference type="InParanoid" id="A0A4S2N5L6"/>
<keyword evidence="3 7" id="KW-1133">Transmembrane helix</keyword>
<feature type="transmembrane region" description="Helical" evidence="7">
    <location>
        <begin position="161"/>
        <end position="184"/>
    </location>
</feature>
<evidence type="ECO:0000256" key="7">
    <source>
        <dbReference type="SAM" id="Phobius"/>
    </source>
</evidence>
<evidence type="ECO:0000256" key="5">
    <source>
        <dbReference type="ARBA" id="ARBA00038359"/>
    </source>
</evidence>
<evidence type="ECO:0000256" key="4">
    <source>
        <dbReference type="ARBA" id="ARBA00023136"/>
    </source>
</evidence>
<dbReference type="InterPro" id="IPR052337">
    <property type="entry name" value="SAT4-like"/>
</dbReference>
<organism evidence="9 10">
    <name type="scientific">Ascodesmis nigricans</name>
    <dbReference type="NCBI Taxonomy" id="341454"/>
    <lineage>
        <taxon>Eukaryota</taxon>
        <taxon>Fungi</taxon>
        <taxon>Dikarya</taxon>
        <taxon>Ascomycota</taxon>
        <taxon>Pezizomycotina</taxon>
        <taxon>Pezizomycetes</taxon>
        <taxon>Pezizales</taxon>
        <taxon>Ascodesmidaceae</taxon>
        <taxon>Ascodesmis</taxon>
    </lineage>
</organism>
<dbReference type="PANTHER" id="PTHR33048">
    <property type="entry name" value="PTH11-LIKE INTEGRAL MEMBRANE PROTEIN (AFU_ORTHOLOGUE AFUA_5G11245)"/>
    <property type="match status" value="1"/>
</dbReference>
<proteinExistence type="inferred from homology"/>
<dbReference type="AlphaFoldDB" id="A0A4S2N5L6"/>
<evidence type="ECO:0000256" key="1">
    <source>
        <dbReference type="ARBA" id="ARBA00004141"/>
    </source>
</evidence>
<dbReference type="InterPro" id="IPR049326">
    <property type="entry name" value="Rhodopsin_dom_fungi"/>
</dbReference>
<evidence type="ECO:0000259" key="8">
    <source>
        <dbReference type="Pfam" id="PF20684"/>
    </source>
</evidence>
<gene>
    <name evidence="9" type="ORF">EX30DRAFT_367631</name>
</gene>
<keyword evidence="10" id="KW-1185">Reference proteome</keyword>
<keyword evidence="4 7" id="KW-0472">Membrane</keyword>
<reference evidence="9 10" key="1">
    <citation type="submission" date="2019-04" db="EMBL/GenBank/DDBJ databases">
        <title>Comparative genomics and transcriptomics to analyze fruiting body development in filamentous ascomycetes.</title>
        <authorList>
            <consortium name="DOE Joint Genome Institute"/>
            <person name="Lutkenhaus R."/>
            <person name="Traeger S."/>
            <person name="Breuer J."/>
            <person name="Kuo A."/>
            <person name="Lipzen A."/>
            <person name="Pangilinan J."/>
            <person name="Dilworth D."/>
            <person name="Sandor L."/>
            <person name="Poggeler S."/>
            <person name="Barry K."/>
            <person name="Grigoriev I.V."/>
            <person name="Nowrousian M."/>
        </authorList>
    </citation>
    <scope>NUCLEOTIDE SEQUENCE [LARGE SCALE GENOMIC DNA]</scope>
    <source>
        <strain evidence="9 10">CBS 389.68</strain>
    </source>
</reference>
<feature type="transmembrane region" description="Helical" evidence="7">
    <location>
        <begin position="45"/>
        <end position="67"/>
    </location>
</feature>
<keyword evidence="2 7" id="KW-0812">Transmembrane</keyword>
<evidence type="ECO:0000256" key="6">
    <source>
        <dbReference type="SAM" id="MobiDB-lite"/>
    </source>
</evidence>
<feature type="domain" description="Rhodopsin" evidence="8">
    <location>
        <begin position="28"/>
        <end position="223"/>
    </location>
</feature>
<feature type="region of interest" description="Disordered" evidence="6">
    <location>
        <begin position="333"/>
        <end position="367"/>
    </location>
</feature>
<feature type="transmembrane region" description="Helical" evidence="7">
    <location>
        <begin position="79"/>
        <end position="101"/>
    </location>
</feature>
<name>A0A4S2N5L6_9PEZI</name>
<dbReference type="GO" id="GO:0016020">
    <property type="term" value="C:membrane"/>
    <property type="evidence" value="ECO:0007669"/>
    <property type="project" value="UniProtKB-SubCell"/>
</dbReference>
<comment type="similarity">
    <text evidence="5">Belongs to the SAT4 family.</text>
</comment>
<evidence type="ECO:0000256" key="3">
    <source>
        <dbReference type="ARBA" id="ARBA00022989"/>
    </source>
</evidence>
<dbReference type="Proteomes" id="UP000298138">
    <property type="component" value="Unassembled WGS sequence"/>
</dbReference>
<evidence type="ECO:0000313" key="10">
    <source>
        <dbReference type="Proteomes" id="UP000298138"/>
    </source>
</evidence>
<feature type="transmembrane region" description="Helical" evidence="7">
    <location>
        <begin position="129"/>
        <end position="149"/>
    </location>
</feature>
<sequence>MLCLLAYAKLVAGFVCSLVRGKTKLMTNDTTLPAESSVSAMKLLVVELMLIPASIWLTKASVLSTIYGVKNRAPAKRRIILDIVGVVILSTWLIVICTYTLSCKPFSAQWSMDPRYFCSPILKIREQTIFTVLDIGCNVVIVVGCFAVFDITVLPRRDRMSVLYILFLVFLECGACLIRIAILAVSGVESMSSGTVNTVIFLSRVEIALGIMAASWPTLRSIIDTSLFCVDVTMGSDGHSDFAKTVQGGGKIPACQRILARLTGPQNRASHWGINGRRAKNDGDIAMMDVELHFSKGRLSDEGNLMGLESGGGAVGKEMGLGGQMDGIERVGARSQRSGSGATGKGTIESAITTWSETMPETKQGSG</sequence>
<comment type="subcellular location">
    <subcellularLocation>
        <location evidence="1">Membrane</location>
        <topology evidence="1">Multi-pass membrane protein</topology>
    </subcellularLocation>
</comment>
<evidence type="ECO:0000313" key="9">
    <source>
        <dbReference type="EMBL" id="TGZ84463.1"/>
    </source>
</evidence>
<dbReference type="PANTHER" id="PTHR33048:SF47">
    <property type="entry name" value="INTEGRAL MEMBRANE PROTEIN-RELATED"/>
    <property type="match status" value="1"/>
</dbReference>
<dbReference type="EMBL" id="ML220112">
    <property type="protein sequence ID" value="TGZ84463.1"/>
    <property type="molecule type" value="Genomic_DNA"/>
</dbReference>
<feature type="compositionally biased region" description="Polar residues" evidence="6">
    <location>
        <begin position="350"/>
        <end position="367"/>
    </location>
</feature>
<protein>
    <recommendedName>
        <fullName evidence="8">Rhodopsin domain-containing protein</fullName>
    </recommendedName>
</protein>
<evidence type="ECO:0000256" key="2">
    <source>
        <dbReference type="ARBA" id="ARBA00022692"/>
    </source>
</evidence>
<accession>A0A4S2N5L6</accession>